<organism evidence="5">
    <name type="scientific">Methanobacterium formicicum</name>
    <dbReference type="NCBI Taxonomy" id="2162"/>
    <lineage>
        <taxon>Archaea</taxon>
        <taxon>Methanobacteriati</taxon>
        <taxon>Methanobacteriota</taxon>
        <taxon>Methanomada group</taxon>
        <taxon>Methanobacteria</taxon>
        <taxon>Methanobacteriales</taxon>
        <taxon>Methanobacteriaceae</taxon>
        <taxon>Methanobacterium</taxon>
    </lineage>
</organism>
<evidence type="ECO:0000313" key="6">
    <source>
        <dbReference type="EMBL" id="CEL24151.1"/>
    </source>
</evidence>
<dbReference type="GO" id="GO:0006412">
    <property type="term" value="P:translation"/>
    <property type="evidence" value="ECO:0007669"/>
    <property type="project" value="UniProtKB-UniRule"/>
</dbReference>
<dbReference type="EMBL" id="JADIIL010000039">
    <property type="protein sequence ID" value="MBF4476119.1"/>
    <property type="molecule type" value="Genomic_DNA"/>
</dbReference>
<gene>
    <name evidence="3 5" type="primary">rps3ae</name>
    <name evidence="4" type="ORF">BRM9_1852</name>
    <name evidence="5" type="ORF">DSM1535_0036</name>
    <name evidence="7" type="ORF">ISP06_11730</name>
    <name evidence="6" type="ORF">MB9_0504</name>
</gene>
<dbReference type="SMART" id="SM01397">
    <property type="entry name" value="Ribosomal_S3Ae"/>
    <property type="match status" value="1"/>
</dbReference>
<evidence type="ECO:0000313" key="7">
    <source>
        <dbReference type="EMBL" id="MBF4476119.1"/>
    </source>
</evidence>
<name>A0A090I5W3_METFO</name>
<dbReference type="Proteomes" id="UP000029661">
    <property type="component" value="Chromosome"/>
</dbReference>
<reference evidence="4" key="1">
    <citation type="submission" date="2013-12" db="EMBL/GenBank/DDBJ databases">
        <title>The complete genome sequence of Methanobacterium sp. BRM9.</title>
        <authorList>
            <consortium name="Pastoral Greenhouse Gas Research Consortium"/>
            <person name="Kelly W.J."/>
            <person name="Leahy S.C."/>
            <person name="Perry R."/>
            <person name="Li D."/>
            <person name="Altermann E."/>
            <person name="Lambie S.C."/>
            <person name="Attwood G.T."/>
        </authorList>
    </citation>
    <scope>NUCLEOTIDE SEQUENCE [LARGE SCALE GENOMIC DNA]</scope>
    <source>
        <strain evidence="4">BRM9</strain>
    </source>
</reference>
<dbReference type="KEGG" id="mfi:DSM1535_0036"/>
<dbReference type="EMBL" id="LN734822">
    <property type="protein sequence ID" value="CEL24151.1"/>
    <property type="molecule type" value="Genomic_DNA"/>
</dbReference>
<protein>
    <recommendedName>
        <fullName evidence="3">Small ribosomal subunit protein eS1</fullName>
    </recommendedName>
</protein>
<proteinExistence type="inferred from homology"/>
<dbReference type="KEGG" id="mfc:BRM9_1852"/>
<reference evidence="5" key="2">
    <citation type="submission" date="2014-08" db="EMBL/GenBank/DDBJ databases">
        <authorList>
            <person name="Wibberg D."/>
        </authorList>
    </citation>
    <scope>NUCLEOTIDE SEQUENCE</scope>
</reference>
<dbReference type="GeneID" id="26738763"/>
<dbReference type="OrthoDB" id="30639at2157"/>
<evidence type="ECO:0000256" key="3">
    <source>
        <dbReference type="HAMAP-Rule" id="MF_00359"/>
    </source>
</evidence>
<evidence type="ECO:0000313" key="4">
    <source>
        <dbReference type="EMBL" id="AIS32660.1"/>
    </source>
</evidence>
<accession>A0A090I5W3</accession>
<dbReference type="RefSeq" id="WP_048071757.1">
    <property type="nucleotide sequence ID" value="NZ_CALCVY010000268.1"/>
</dbReference>
<dbReference type="HAMAP" id="MF_00359">
    <property type="entry name" value="Ribosomal_eS1"/>
    <property type="match status" value="1"/>
</dbReference>
<dbReference type="InterPro" id="IPR001593">
    <property type="entry name" value="Ribosomal_eS1"/>
</dbReference>
<dbReference type="Proteomes" id="UP000606900">
    <property type="component" value="Unassembled WGS sequence"/>
</dbReference>
<dbReference type="STRING" id="2162.BRM9_1852"/>
<dbReference type="Pfam" id="PF01015">
    <property type="entry name" value="Ribosomal_S3Ae"/>
    <property type="match status" value="1"/>
</dbReference>
<reference evidence="6" key="3">
    <citation type="submission" date="2014-09" db="EMBL/GenBank/DDBJ databases">
        <authorList>
            <person name="Bishop-Lilly K.A."/>
            <person name="Broomall S.M."/>
            <person name="Chain P.S."/>
            <person name="Chertkov O."/>
            <person name="Coyne S.R."/>
            <person name="Daligault H.E."/>
            <person name="Davenport K.W."/>
            <person name="Erkkila T."/>
            <person name="Frey K.G."/>
            <person name="Gibbons H.S."/>
            <person name="Gu W."/>
            <person name="Jaissle J."/>
            <person name="Johnson S.L."/>
            <person name="Koroleva G.I."/>
            <person name="Ladner J.T."/>
            <person name="Lo C.-C."/>
            <person name="Minogue T.D."/>
            <person name="Munk C."/>
            <person name="Palacios G.F."/>
            <person name="Redden C.L."/>
            <person name="Rosenzweig C.N."/>
            <person name="Scholz M.B."/>
            <person name="Teshima H."/>
            <person name="Xu Y."/>
        </authorList>
    </citation>
    <scope>NUCLEOTIDE SEQUENCE</scope>
    <source>
        <strain evidence="6">Mb9</strain>
    </source>
</reference>
<dbReference type="AlphaFoldDB" id="A0A090I5W3"/>
<keyword evidence="2 3" id="KW-0687">Ribonucleoprotein</keyword>
<dbReference type="PATRIC" id="fig|2162.10.peg.524"/>
<sequence>MAKARRRRVRDTWKDKQWYTITTPKEFGDAEIGTTPAREPEMLLKRRVESTMRELTGDFSKQYVKLKFQISEVAGDTATTRFIGHQVTSDYVRSMIRRGTSRIDSIVKAETKDGQKMKIHVLAITIKRAKSSQQRYIRETVEKLVVDAAAQKNFVELVEDIIGGKLASYVYHETKKIYPLKRVEVIKTKVIDEKKS</sequence>
<dbReference type="GO" id="GO:1990904">
    <property type="term" value="C:ribonucleoprotein complex"/>
    <property type="evidence" value="ECO:0007669"/>
    <property type="project" value="UniProtKB-KW"/>
</dbReference>
<evidence type="ECO:0000256" key="1">
    <source>
        <dbReference type="ARBA" id="ARBA00022980"/>
    </source>
</evidence>
<dbReference type="Proteomes" id="UP000062768">
    <property type="component" value="Chromosome I"/>
</dbReference>
<evidence type="ECO:0000313" key="8">
    <source>
        <dbReference type="Proteomes" id="UP000062768"/>
    </source>
</evidence>
<dbReference type="NCBIfam" id="NF003142">
    <property type="entry name" value="PRK04057.1"/>
    <property type="match status" value="1"/>
</dbReference>
<dbReference type="InterPro" id="IPR030838">
    <property type="entry name" value="Ribosomal_eS1_arc"/>
</dbReference>
<evidence type="ECO:0000256" key="2">
    <source>
        <dbReference type="ARBA" id="ARBA00023274"/>
    </source>
</evidence>
<keyword evidence="8" id="KW-1185">Reference proteome</keyword>
<reference evidence="7" key="4">
    <citation type="submission" date="2020-10" db="EMBL/GenBank/DDBJ databases">
        <title>Dehalococcoides mccartyi of a TCE/Cr reducing biochatode.</title>
        <authorList>
            <person name="Matturro B."/>
        </authorList>
    </citation>
    <scope>NUCLEOTIDE SEQUENCE</scope>
    <source>
        <strain evidence="7">Bin2</strain>
    </source>
</reference>
<dbReference type="GO" id="GO:0003735">
    <property type="term" value="F:structural constituent of ribosome"/>
    <property type="evidence" value="ECO:0007669"/>
    <property type="project" value="InterPro"/>
</dbReference>
<dbReference type="GO" id="GO:0005840">
    <property type="term" value="C:ribosome"/>
    <property type="evidence" value="ECO:0007669"/>
    <property type="project" value="UniProtKB-KW"/>
</dbReference>
<comment type="similarity">
    <text evidence="3">Belongs to the eukaryotic ribosomal protein eS1 family.</text>
</comment>
<evidence type="ECO:0000313" key="5">
    <source>
        <dbReference type="EMBL" id="CEA12402.1"/>
    </source>
</evidence>
<dbReference type="EMBL" id="CP006933">
    <property type="protein sequence ID" value="AIS32660.1"/>
    <property type="molecule type" value="Genomic_DNA"/>
</dbReference>
<dbReference type="EMBL" id="LN515531">
    <property type="protein sequence ID" value="CEA12402.1"/>
    <property type="molecule type" value="Genomic_DNA"/>
</dbReference>
<keyword evidence="1 3" id="KW-0689">Ribosomal protein</keyword>